<dbReference type="PROSITE" id="PS00198">
    <property type="entry name" value="4FE4S_FER_1"/>
    <property type="match status" value="1"/>
</dbReference>
<evidence type="ECO:0000256" key="4">
    <source>
        <dbReference type="ARBA" id="ARBA00023014"/>
    </source>
</evidence>
<accession>A0AAU8LTW3</accession>
<dbReference type="InterPro" id="IPR017896">
    <property type="entry name" value="4Fe4S_Fe-S-bd"/>
</dbReference>
<keyword evidence="2 5" id="KW-0479">Metal-binding</keyword>
<keyword evidence="3 5" id="KW-0408">Iron</keyword>
<evidence type="ECO:0000256" key="2">
    <source>
        <dbReference type="ARBA" id="ARBA00022723"/>
    </source>
</evidence>
<evidence type="ECO:0000259" key="6">
    <source>
        <dbReference type="PROSITE" id="PS51379"/>
    </source>
</evidence>
<dbReference type="Gene3D" id="3.30.70.20">
    <property type="match status" value="1"/>
</dbReference>
<keyword evidence="5" id="KW-0813">Transport</keyword>
<dbReference type="KEGG" id="eaj:Q3M24_18795"/>
<feature type="domain" description="4Fe-4S ferredoxin-type" evidence="6">
    <location>
        <begin position="2"/>
        <end position="30"/>
    </location>
</feature>
<dbReference type="SUPFAM" id="SSF54862">
    <property type="entry name" value="4Fe-4S ferredoxins"/>
    <property type="match status" value="1"/>
</dbReference>
<evidence type="ECO:0000313" key="7">
    <source>
        <dbReference type="EMBL" id="XCN72327.1"/>
    </source>
</evidence>
<reference evidence="7" key="1">
    <citation type="journal article" date="2024" name="Syst. Appl. Microbiol.">
        <title>First single-strain enrichments of Electrothrix cable bacteria, description of E. aestuarii sp. nov. and E. rattekaaiensis sp. nov., and proposal of a cable bacteria taxonomy following the rules of the SeqCode.</title>
        <authorList>
            <person name="Plum-Jensen L.E."/>
            <person name="Schramm A."/>
            <person name="Marshall I.P.G."/>
        </authorList>
    </citation>
    <scope>NUCLEOTIDE SEQUENCE</scope>
    <source>
        <strain evidence="7">Rat1</strain>
    </source>
</reference>
<evidence type="ECO:0000256" key="3">
    <source>
        <dbReference type="ARBA" id="ARBA00023004"/>
    </source>
</evidence>
<evidence type="ECO:0000256" key="5">
    <source>
        <dbReference type="RuleBase" id="RU368020"/>
    </source>
</evidence>
<organism evidence="7">
    <name type="scientific">Candidatus Electrothrix aestuarii</name>
    <dbReference type="NCBI Taxonomy" id="3062594"/>
    <lineage>
        <taxon>Bacteria</taxon>
        <taxon>Pseudomonadati</taxon>
        <taxon>Thermodesulfobacteriota</taxon>
        <taxon>Desulfobulbia</taxon>
        <taxon>Desulfobulbales</taxon>
        <taxon>Desulfobulbaceae</taxon>
        <taxon>Candidatus Electrothrix</taxon>
    </lineage>
</organism>
<dbReference type="InterPro" id="IPR001080">
    <property type="entry name" value="3Fe4S_ferredoxin"/>
</dbReference>
<dbReference type="GO" id="GO:0005506">
    <property type="term" value="F:iron ion binding"/>
    <property type="evidence" value="ECO:0007669"/>
    <property type="project" value="UniProtKB-UniRule"/>
</dbReference>
<dbReference type="Pfam" id="PF13370">
    <property type="entry name" value="Fer4_13"/>
    <property type="match status" value="1"/>
</dbReference>
<keyword evidence="5" id="KW-0249">Electron transport</keyword>
<dbReference type="GO" id="GO:0051536">
    <property type="term" value="F:iron-sulfur cluster binding"/>
    <property type="evidence" value="ECO:0007669"/>
    <property type="project" value="UniProtKB-KW"/>
</dbReference>
<dbReference type="PRINTS" id="PR00352">
    <property type="entry name" value="3FE4SFRDOXIN"/>
</dbReference>
<keyword evidence="4 5" id="KW-0411">Iron-sulfur</keyword>
<gene>
    <name evidence="7" type="ORF">Q3M24_18795</name>
</gene>
<dbReference type="EMBL" id="CP159373">
    <property type="protein sequence ID" value="XCN72327.1"/>
    <property type="molecule type" value="Genomic_DNA"/>
</dbReference>
<comment type="function">
    <text evidence="1 5">Ferredoxins are iron-sulfur proteins that transfer electrons in a wide variety of metabolic reactions.</text>
</comment>
<dbReference type="PROSITE" id="PS51379">
    <property type="entry name" value="4FE4S_FER_2"/>
    <property type="match status" value="1"/>
</dbReference>
<reference evidence="7" key="2">
    <citation type="submission" date="2024-06" db="EMBL/GenBank/DDBJ databases">
        <authorList>
            <person name="Plum-Jensen L.E."/>
            <person name="Schramm A."/>
            <person name="Marshall I.P.G."/>
        </authorList>
    </citation>
    <scope>NUCLEOTIDE SEQUENCE</scope>
    <source>
        <strain evidence="7">Rat1</strain>
    </source>
</reference>
<evidence type="ECO:0000256" key="1">
    <source>
        <dbReference type="ARBA" id="ARBA00003532"/>
    </source>
</evidence>
<proteinExistence type="predicted"/>
<protein>
    <recommendedName>
        <fullName evidence="5">Ferredoxin</fullName>
    </recommendedName>
</protein>
<dbReference type="GO" id="GO:0009055">
    <property type="term" value="F:electron transfer activity"/>
    <property type="evidence" value="ECO:0007669"/>
    <property type="project" value="UniProtKB-UniRule"/>
</dbReference>
<name>A0AAU8LTW3_9BACT</name>
<dbReference type="AlphaFoldDB" id="A0AAU8LTW3"/>
<sequence>MADIIIDSYQCSGCETCVEMCPDIFRIDEITEKATLVNPSPQITDAIRQAAAFCPEKCIEVLE</sequence>
<dbReference type="InterPro" id="IPR017900">
    <property type="entry name" value="4Fe4S_Fe_S_CS"/>
</dbReference>